<feature type="transmembrane region" description="Helical" evidence="6">
    <location>
        <begin position="325"/>
        <end position="350"/>
    </location>
</feature>
<proteinExistence type="predicted"/>
<feature type="transmembrane region" description="Helical" evidence="6">
    <location>
        <begin position="261"/>
        <end position="278"/>
    </location>
</feature>
<feature type="transmembrane region" description="Helical" evidence="6">
    <location>
        <begin position="41"/>
        <end position="58"/>
    </location>
</feature>
<dbReference type="Pfam" id="PF03600">
    <property type="entry name" value="CitMHS"/>
    <property type="match status" value="1"/>
</dbReference>
<name>A0A0M6WN53_9FIRM</name>
<dbReference type="PANTHER" id="PTHR43568">
    <property type="entry name" value="P PROTEIN"/>
    <property type="match status" value="1"/>
</dbReference>
<evidence type="ECO:0000313" key="8">
    <source>
        <dbReference type="EMBL" id="CRL38638.1"/>
    </source>
</evidence>
<feature type="transmembrane region" description="Helical" evidence="6">
    <location>
        <begin position="120"/>
        <end position="139"/>
    </location>
</feature>
<feature type="transmembrane region" description="Helical" evidence="6">
    <location>
        <begin position="12"/>
        <end position="29"/>
    </location>
</feature>
<dbReference type="GO" id="GO:0016020">
    <property type="term" value="C:membrane"/>
    <property type="evidence" value="ECO:0007669"/>
    <property type="project" value="UniProtKB-SubCell"/>
</dbReference>
<dbReference type="EMBL" id="QRTF01000032">
    <property type="protein sequence ID" value="RGQ46606.1"/>
    <property type="molecule type" value="Genomic_DNA"/>
</dbReference>
<dbReference type="RefSeq" id="WP_021922362.1">
    <property type="nucleotide sequence ID" value="NZ_CVRS01000072.1"/>
</dbReference>
<dbReference type="AlphaFoldDB" id="A0A0M6WN53"/>
<dbReference type="GO" id="GO:0055085">
    <property type="term" value="P:transmembrane transport"/>
    <property type="evidence" value="ECO:0007669"/>
    <property type="project" value="InterPro"/>
</dbReference>
<dbReference type="Proteomes" id="UP000283738">
    <property type="component" value="Unassembled WGS sequence"/>
</dbReference>
<keyword evidence="4 6" id="KW-1133">Transmembrane helix</keyword>
<reference evidence="10" key="2">
    <citation type="submission" date="2015-05" db="EMBL/GenBank/DDBJ databases">
        <authorList>
            <consortium name="Pathogen Informatics"/>
        </authorList>
    </citation>
    <scope>NUCLEOTIDE SEQUENCE [LARGE SCALE GENOMIC DNA]</scope>
    <source>
        <strain evidence="10">L1-83</strain>
    </source>
</reference>
<feature type="transmembrane region" description="Helical" evidence="6">
    <location>
        <begin position="218"/>
        <end position="249"/>
    </location>
</feature>
<organism evidence="8 10">
    <name type="scientific">Roseburia inulinivorans</name>
    <dbReference type="NCBI Taxonomy" id="360807"/>
    <lineage>
        <taxon>Bacteria</taxon>
        <taxon>Bacillati</taxon>
        <taxon>Bacillota</taxon>
        <taxon>Clostridia</taxon>
        <taxon>Lachnospirales</taxon>
        <taxon>Lachnospiraceae</taxon>
        <taxon>Roseburia</taxon>
    </lineage>
</organism>
<reference evidence="8" key="1">
    <citation type="submission" date="2015-05" db="EMBL/GenBank/DDBJ databases">
        <authorList>
            <person name="Wang D.B."/>
            <person name="Wang M."/>
        </authorList>
    </citation>
    <scope>NUCLEOTIDE SEQUENCE [LARGE SCALE GENOMIC DNA]</scope>
    <source>
        <strain evidence="8">L1-83</strain>
    </source>
</reference>
<keyword evidence="5 6" id="KW-0472">Membrane</keyword>
<evidence type="ECO:0000256" key="3">
    <source>
        <dbReference type="ARBA" id="ARBA00022692"/>
    </source>
</evidence>
<feature type="transmembrane region" description="Helical" evidence="6">
    <location>
        <begin position="362"/>
        <end position="383"/>
    </location>
</feature>
<evidence type="ECO:0000256" key="6">
    <source>
        <dbReference type="SAM" id="Phobius"/>
    </source>
</evidence>
<dbReference type="EMBL" id="CVRS01000072">
    <property type="protein sequence ID" value="CRL38638.1"/>
    <property type="molecule type" value="Genomic_DNA"/>
</dbReference>
<gene>
    <name evidence="9" type="ORF">DWY96_12705</name>
    <name evidence="8" type="ORF">RIL183_22991</name>
</gene>
<evidence type="ECO:0000313" key="9">
    <source>
        <dbReference type="EMBL" id="RGQ46606.1"/>
    </source>
</evidence>
<evidence type="ECO:0000259" key="7">
    <source>
        <dbReference type="Pfam" id="PF03600"/>
    </source>
</evidence>
<dbReference type="InterPro" id="IPR051475">
    <property type="entry name" value="Diverse_Ion_Transporter"/>
</dbReference>
<evidence type="ECO:0000313" key="10">
    <source>
        <dbReference type="Proteomes" id="UP000049828"/>
    </source>
</evidence>
<sequence>MKEKVIGFIKKDTVLCVAMTLAMVSAFFVKPTLNYVNYIDFRVLGILLSLMTVMAGLQRNGLFDMIGSSLLKRTKNTMQLSLVLVFLCFFFSMFITNDVSLITFVPFAMLTLRKCNQDKLLIPVIIVQTLAANLGSMLTPIGNPQNLYLYNLAEMKMSTFIGIIGPYTLTSGILLLLSVAVVCRKKEKIEFTLEENNGDHEIEKERLHLRRKTHQKNAVYLILFLMSLLVVVRVLPYYVAFIVVFVTVFIMDRQVLKTVDYSLILTFIAFFIFTGNIGEIETIRNVLQEFVSGREVGVGIAASQVISNVPAALLLSGFTRDYAKLLVGVNIGGLGTLIASMASLISYKIYAHHYNEQKGKYFRWFTIANVGYLAVLLVVYGLIRWM</sequence>
<dbReference type="OrthoDB" id="3177666at2"/>
<evidence type="ECO:0000313" key="11">
    <source>
        <dbReference type="Proteomes" id="UP000283738"/>
    </source>
</evidence>
<dbReference type="InterPro" id="IPR004680">
    <property type="entry name" value="Cit_transptr-like_dom"/>
</dbReference>
<feature type="domain" description="Citrate transporter-like" evidence="7">
    <location>
        <begin position="17"/>
        <end position="315"/>
    </location>
</feature>
<evidence type="ECO:0000256" key="5">
    <source>
        <dbReference type="ARBA" id="ARBA00023136"/>
    </source>
</evidence>
<protein>
    <submittedName>
        <fullName evidence="9">Citrate transporter</fullName>
    </submittedName>
    <submittedName>
        <fullName evidence="8">Transporter, YbiR family</fullName>
    </submittedName>
</protein>
<feature type="transmembrane region" description="Helical" evidence="6">
    <location>
        <begin position="159"/>
        <end position="183"/>
    </location>
</feature>
<accession>A0A0M6WN53</accession>
<feature type="transmembrane region" description="Helical" evidence="6">
    <location>
        <begin position="298"/>
        <end position="319"/>
    </location>
</feature>
<dbReference type="STRING" id="360807.ERS852392_01373"/>
<dbReference type="PANTHER" id="PTHR43568:SF1">
    <property type="entry name" value="P PROTEIN"/>
    <property type="match status" value="1"/>
</dbReference>
<dbReference type="Proteomes" id="UP000049828">
    <property type="component" value="Unassembled WGS sequence"/>
</dbReference>
<reference evidence="9 11" key="3">
    <citation type="submission" date="2018-08" db="EMBL/GenBank/DDBJ databases">
        <title>A genome reference for cultivated species of the human gut microbiota.</title>
        <authorList>
            <person name="Zou Y."/>
            <person name="Xue W."/>
            <person name="Luo G."/>
        </authorList>
    </citation>
    <scope>NUCLEOTIDE SEQUENCE [LARGE SCALE GENOMIC DNA]</scope>
    <source>
        <strain evidence="9 11">AF28-15</strain>
    </source>
</reference>
<feature type="transmembrane region" description="Helical" evidence="6">
    <location>
        <begin position="78"/>
        <end position="108"/>
    </location>
</feature>
<comment type="subcellular location">
    <subcellularLocation>
        <location evidence="1">Membrane</location>
        <topology evidence="1">Multi-pass membrane protein</topology>
    </subcellularLocation>
</comment>
<evidence type="ECO:0000256" key="2">
    <source>
        <dbReference type="ARBA" id="ARBA00022448"/>
    </source>
</evidence>
<keyword evidence="10" id="KW-1185">Reference proteome</keyword>
<evidence type="ECO:0000256" key="1">
    <source>
        <dbReference type="ARBA" id="ARBA00004141"/>
    </source>
</evidence>
<keyword evidence="3 6" id="KW-0812">Transmembrane</keyword>
<keyword evidence="2" id="KW-0813">Transport</keyword>
<evidence type="ECO:0000256" key="4">
    <source>
        <dbReference type="ARBA" id="ARBA00022989"/>
    </source>
</evidence>